<organism evidence="2 3">
    <name type="scientific">Ignisphaera aggregans (strain DSM 17230 / JCM 13409 / AQ1.S1)</name>
    <dbReference type="NCBI Taxonomy" id="583356"/>
    <lineage>
        <taxon>Archaea</taxon>
        <taxon>Thermoproteota</taxon>
        <taxon>Thermoprotei</taxon>
        <taxon>Desulfurococcales</taxon>
        <taxon>Desulfurococcaceae</taxon>
        <taxon>Ignisphaera</taxon>
    </lineage>
</organism>
<proteinExistence type="predicted"/>
<dbReference type="STRING" id="583356.Igag_0427"/>
<protein>
    <recommendedName>
        <fullName evidence="4">Yip1 domain-containing protein</fullName>
    </recommendedName>
</protein>
<evidence type="ECO:0000256" key="1">
    <source>
        <dbReference type="SAM" id="Phobius"/>
    </source>
</evidence>
<dbReference type="Proteomes" id="UP000001304">
    <property type="component" value="Chromosome"/>
</dbReference>
<reference evidence="2 3" key="1">
    <citation type="journal article" date="2010" name="Stand. Genomic Sci.">
        <title>Complete genome sequence of Ignisphaera aggregans type strain (AQ1.S1).</title>
        <authorList>
            <person name="Goker M."/>
            <person name="Held B."/>
            <person name="Lapidus A."/>
            <person name="Nolan M."/>
            <person name="Spring S."/>
            <person name="Yasawong M."/>
            <person name="Lucas S."/>
            <person name="Glavina Del Rio T."/>
            <person name="Tice H."/>
            <person name="Cheng J.F."/>
            <person name="Goodwin L."/>
            <person name="Tapia R."/>
            <person name="Pitluck S."/>
            <person name="Liolios K."/>
            <person name="Ivanova N."/>
            <person name="Mavromatis K."/>
            <person name="Mikhailova N."/>
            <person name="Pati A."/>
            <person name="Chen A."/>
            <person name="Palaniappan K."/>
            <person name="Brambilla E."/>
            <person name="Land M."/>
            <person name="Hauser L."/>
            <person name="Chang Y.J."/>
            <person name="Jeffries C.D."/>
            <person name="Brettin T."/>
            <person name="Detter J.C."/>
            <person name="Han C."/>
            <person name="Rohde M."/>
            <person name="Sikorski J."/>
            <person name="Woyke T."/>
            <person name="Bristow J."/>
            <person name="Eisen J.A."/>
            <person name="Markowitz V."/>
            <person name="Hugenholtz P."/>
            <person name="Kyrpides N.C."/>
            <person name="Klenk H.P."/>
        </authorList>
    </citation>
    <scope>NUCLEOTIDE SEQUENCE [LARGE SCALE GENOMIC DNA]</scope>
    <source>
        <strain evidence="3">DSM 17230 / JCM 13409 / AQ1.S1</strain>
    </source>
</reference>
<feature type="transmembrane region" description="Helical" evidence="1">
    <location>
        <begin position="6"/>
        <end position="33"/>
    </location>
</feature>
<keyword evidence="1" id="KW-0812">Transmembrane</keyword>
<feature type="transmembrane region" description="Helical" evidence="1">
    <location>
        <begin position="195"/>
        <end position="214"/>
    </location>
</feature>
<feature type="transmembrane region" description="Helical" evidence="1">
    <location>
        <begin position="45"/>
        <end position="68"/>
    </location>
</feature>
<gene>
    <name evidence="2" type="ordered locus">Igag_0427</name>
</gene>
<keyword evidence="1" id="KW-1133">Transmembrane helix</keyword>
<keyword evidence="3" id="KW-1185">Reference proteome</keyword>
<keyword evidence="1" id="KW-0472">Membrane</keyword>
<dbReference type="EMBL" id="CP002098">
    <property type="protein sequence ID" value="ADM27265.1"/>
    <property type="molecule type" value="Genomic_DNA"/>
</dbReference>
<sequence length="215" mass="24401">MISYIILSMVLAISIAIEILKGIEISAPVFLFIEIISISLGLRNYAVIVALLLPISRAIQLLLTKIYIKEVEIRYIIPSIIKPFTYILIAISLGIYLYRVSLPLMDPWTSSIIFLTIVFLVLTLTVELSIDTLSYIGYKLSLPIERLITILNRFSIILTIILIPIMAIYLSLYTIIFLISLGISMLYMNRVKSRTLKILLSLLPFFIAFILTIVL</sequence>
<dbReference type="BioCyc" id="IAGG583356:GHAH-430-MONOMER"/>
<name>E0SRJ0_IGNAA</name>
<dbReference type="KEGG" id="iag:Igag_0427"/>
<evidence type="ECO:0000313" key="3">
    <source>
        <dbReference type="Proteomes" id="UP000001304"/>
    </source>
</evidence>
<evidence type="ECO:0008006" key="4">
    <source>
        <dbReference type="Google" id="ProtNLM"/>
    </source>
</evidence>
<evidence type="ECO:0000313" key="2">
    <source>
        <dbReference type="EMBL" id="ADM27265.1"/>
    </source>
</evidence>
<feature type="transmembrane region" description="Helical" evidence="1">
    <location>
        <begin position="112"/>
        <end position="136"/>
    </location>
</feature>
<feature type="transmembrane region" description="Helical" evidence="1">
    <location>
        <begin position="156"/>
        <end position="183"/>
    </location>
</feature>
<dbReference type="AlphaFoldDB" id="E0SRJ0"/>
<accession>E0SRJ0</accession>
<dbReference type="HOGENOM" id="CLU_1280779_0_0_2"/>
<feature type="transmembrane region" description="Helical" evidence="1">
    <location>
        <begin position="80"/>
        <end position="100"/>
    </location>
</feature>